<evidence type="ECO:0000256" key="6">
    <source>
        <dbReference type="ARBA" id="ARBA00023014"/>
    </source>
</evidence>
<dbReference type="SUPFAM" id="SSF50022">
    <property type="entry name" value="ISP domain"/>
    <property type="match status" value="1"/>
</dbReference>
<evidence type="ECO:0000256" key="9">
    <source>
        <dbReference type="ARBA" id="ARBA00034078"/>
    </source>
</evidence>
<evidence type="ECO:0000256" key="5">
    <source>
        <dbReference type="ARBA" id="ARBA00023004"/>
    </source>
</evidence>
<dbReference type="Pfam" id="PF00355">
    <property type="entry name" value="Rieske"/>
    <property type="match status" value="1"/>
</dbReference>
<dbReference type="PROSITE" id="PS51318">
    <property type="entry name" value="TAT"/>
    <property type="match status" value="1"/>
</dbReference>
<dbReference type="RefSeq" id="WP_236863712.1">
    <property type="nucleotide sequence ID" value="NZ_BAABAZ010000004.1"/>
</dbReference>
<dbReference type="EMBL" id="BAABAZ010000004">
    <property type="protein sequence ID" value="GAA4283632.1"/>
    <property type="molecule type" value="Genomic_DNA"/>
</dbReference>
<proteinExistence type="predicted"/>
<dbReference type="InterPro" id="IPR006311">
    <property type="entry name" value="TAT_signal"/>
</dbReference>
<sequence length="160" mass="15831">MTVLPARRSADRALPDRRRVLQAAGIAGGLLSAGATAACSSGSEGDGGSGDEGSGDGDSGGEELPTVTVPVAEVPVGSGIVVENTYAVVQPAEGEFHAFSAVCTHEGCLVQNFTPTEIVCPCHSSRFSTTDGTVISGPASTALAAAVVTESDGELTISPA</sequence>
<gene>
    <name evidence="12" type="ORF">GCM10022261_11630</name>
</gene>
<dbReference type="Proteomes" id="UP001501586">
    <property type="component" value="Unassembled WGS sequence"/>
</dbReference>
<feature type="region of interest" description="Disordered" evidence="10">
    <location>
        <begin position="38"/>
        <end position="66"/>
    </location>
</feature>
<evidence type="ECO:0000256" key="3">
    <source>
        <dbReference type="ARBA" id="ARBA00022714"/>
    </source>
</evidence>
<accession>A0ABP8EI65</accession>
<dbReference type="PANTHER" id="PTHR10134">
    <property type="entry name" value="CYTOCHROME B-C1 COMPLEX SUBUNIT RIESKE, MITOCHONDRIAL"/>
    <property type="match status" value="1"/>
</dbReference>
<keyword evidence="13" id="KW-1185">Reference proteome</keyword>
<dbReference type="Gene3D" id="2.102.10.10">
    <property type="entry name" value="Rieske [2Fe-2S] iron-sulphur domain"/>
    <property type="match status" value="1"/>
</dbReference>
<dbReference type="PRINTS" id="PR00162">
    <property type="entry name" value="RIESKE"/>
</dbReference>
<keyword evidence="5" id="KW-0408">Iron</keyword>
<evidence type="ECO:0000256" key="2">
    <source>
        <dbReference type="ARBA" id="ARBA00015816"/>
    </source>
</evidence>
<dbReference type="InterPro" id="IPR017941">
    <property type="entry name" value="Rieske_2Fe-2S"/>
</dbReference>
<evidence type="ECO:0000313" key="12">
    <source>
        <dbReference type="EMBL" id="GAA4283632.1"/>
    </source>
</evidence>
<dbReference type="InterPro" id="IPR014349">
    <property type="entry name" value="Rieske_Fe-S_prot"/>
</dbReference>
<feature type="domain" description="Rieske" evidence="11">
    <location>
        <begin position="66"/>
        <end position="157"/>
    </location>
</feature>
<evidence type="ECO:0000256" key="4">
    <source>
        <dbReference type="ARBA" id="ARBA00022723"/>
    </source>
</evidence>
<protein>
    <recommendedName>
        <fullName evidence="2">Cytochrome bc1 complex Rieske iron-sulfur subunit</fullName>
    </recommendedName>
    <alternativeName>
        <fullName evidence="8">Cytochrome bc1 reductase complex subunit QcrA</fullName>
    </alternativeName>
</protein>
<comment type="function">
    <text evidence="1">Iron-sulfur subunit of the cytochrome bc1 complex, an essential component of the respiratory electron transport chain required for ATP synthesis. The bc1 complex catalyzes the oxidation of menaquinol and the reduction of cytochrome c in the respiratory chain. The bc1 complex operates through a Q-cycle mechanism that couples electron transfer to generation of the proton gradient that drives ATP synthesis.</text>
</comment>
<evidence type="ECO:0000256" key="1">
    <source>
        <dbReference type="ARBA" id="ARBA00002494"/>
    </source>
</evidence>
<keyword evidence="7" id="KW-1015">Disulfide bond</keyword>
<dbReference type="CDD" id="cd03467">
    <property type="entry name" value="Rieske"/>
    <property type="match status" value="1"/>
</dbReference>
<evidence type="ECO:0000256" key="8">
    <source>
        <dbReference type="ARBA" id="ARBA00029586"/>
    </source>
</evidence>
<comment type="cofactor">
    <cofactor evidence="9">
        <name>[2Fe-2S] cluster</name>
        <dbReference type="ChEBI" id="CHEBI:190135"/>
    </cofactor>
</comment>
<keyword evidence="3" id="KW-0001">2Fe-2S</keyword>
<dbReference type="InterPro" id="IPR036922">
    <property type="entry name" value="Rieske_2Fe-2S_sf"/>
</dbReference>
<evidence type="ECO:0000256" key="7">
    <source>
        <dbReference type="ARBA" id="ARBA00023157"/>
    </source>
</evidence>
<name>A0ABP8EI65_9MICO</name>
<evidence type="ECO:0000259" key="11">
    <source>
        <dbReference type="PROSITE" id="PS51296"/>
    </source>
</evidence>
<reference evidence="13" key="1">
    <citation type="journal article" date="2019" name="Int. J. Syst. Evol. Microbiol.">
        <title>The Global Catalogue of Microorganisms (GCM) 10K type strain sequencing project: providing services to taxonomists for standard genome sequencing and annotation.</title>
        <authorList>
            <consortium name="The Broad Institute Genomics Platform"/>
            <consortium name="The Broad Institute Genome Sequencing Center for Infectious Disease"/>
            <person name="Wu L."/>
            <person name="Ma J."/>
        </authorList>
    </citation>
    <scope>NUCLEOTIDE SEQUENCE [LARGE SCALE GENOMIC DNA]</scope>
    <source>
        <strain evidence="13">JCM 17458</strain>
    </source>
</reference>
<dbReference type="InterPro" id="IPR005805">
    <property type="entry name" value="Rieske_Fe-S_prot_C"/>
</dbReference>
<organism evidence="12 13">
    <name type="scientific">Brevibacterium daeguense</name>
    <dbReference type="NCBI Taxonomy" id="909936"/>
    <lineage>
        <taxon>Bacteria</taxon>
        <taxon>Bacillati</taxon>
        <taxon>Actinomycetota</taxon>
        <taxon>Actinomycetes</taxon>
        <taxon>Micrococcales</taxon>
        <taxon>Brevibacteriaceae</taxon>
        <taxon>Brevibacterium</taxon>
    </lineage>
</organism>
<keyword evidence="4" id="KW-0479">Metal-binding</keyword>
<keyword evidence="6" id="KW-0411">Iron-sulfur</keyword>
<evidence type="ECO:0000256" key="10">
    <source>
        <dbReference type="SAM" id="MobiDB-lite"/>
    </source>
</evidence>
<dbReference type="PROSITE" id="PS51296">
    <property type="entry name" value="RIESKE"/>
    <property type="match status" value="1"/>
</dbReference>
<evidence type="ECO:0000313" key="13">
    <source>
        <dbReference type="Proteomes" id="UP001501586"/>
    </source>
</evidence>
<comment type="caution">
    <text evidence="12">The sequence shown here is derived from an EMBL/GenBank/DDBJ whole genome shotgun (WGS) entry which is preliminary data.</text>
</comment>